<dbReference type="Pfam" id="PF13302">
    <property type="entry name" value="Acetyltransf_3"/>
    <property type="match status" value="1"/>
</dbReference>
<dbReference type="AlphaFoldDB" id="A0A8J2NB26"/>
<dbReference type="GeneID" id="67011093"/>
<dbReference type="Gene3D" id="3.40.630.30">
    <property type="match status" value="1"/>
</dbReference>
<evidence type="ECO:0000313" key="5">
    <source>
        <dbReference type="EMBL" id="CAG5174793.1"/>
    </source>
</evidence>
<evidence type="ECO:0000256" key="2">
    <source>
        <dbReference type="ARBA" id="ARBA00022679"/>
    </source>
</evidence>
<comment type="similarity">
    <text evidence="1">Belongs to the acetyltransferase family. GNAT subfamily.</text>
</comment>
<evidence type="ECO:0000313" key="6">
    <source>
        <dbReference type="EMBL" id="CAG5184047.1"/>
    </source>
</evidence>
<dbReference type="InterPro" id="IPR016181">
    <property type="entry name" value="Acyl_CoA_acyltransferase"/>
</dbReference>
<dbReference type="PANTHER" id="PTHR13256:SF16">
    <property type="entry name" value="ALPHA_BETA-TUBULIN-N-ACETYLTRANSFERASE 9"/>
    <property type="match status" value="1"/>
</dbReference>
<keyword evidence="7" id="KW-1185">Reference proteome</keyword>
<accession>A0A8J2NB26</accession>
<feature type="domain" description="N-acetyltransferase" evidence="4">
    <location>
        <begin position="13"/>
        <end position="206"/>
    </location>
</feature>
<protein>
    <recommendedName>
        <fullName evidence="4">N-acetyltransferase domain-containing protein</fullName>
    </recommendedName>
</protein>
<sequence>MKVNENQAILTPRLLLVPYSSHHVPTYHEWMQDEELQKLTASEPLTLQEEYAMQASWRQDADKLTFIICASPDTPTAPSNHSTLVKVTPGTEDAPDRMIGDVNLFLYPCEECDDDIGQQDSHETGKVDAVGELEIMIAQPGARGKGLAKEALQAFIWYISTSLRSILEEYATGTNDMDKLKSLSYLRVKIDKDNTQSLRLFKSLEFSQVSEPNYFGEVELRSKAIHDGIADATEFARKLSYGD</sequence>
<comment type="caution">
    <text evidence="6">The sequence shown here is derived from an EMBL/GenBank/DDBJ whole genome shotgun (WGS) entry which is preliminary data.</text>
</comment>
<dbReference type="EMBL" id="CAJRGZ010000029">
    <property type="protein sequence ID" value="CAG5184047.1"/>
    <property type="molecule type" value="Genomic_DNA"/>
</dbReference>
<evidence type="ECO:0000256" key="3">
    <source>
        <dbReference type="ARBA" id="ARBA00023315"/>
    </source>
</evidence>
<gene>
    <name evidence="6" type="ORF">ALTATR162_LOCUS10883</name>
    <name evidence="5" type="ORF">ALTATR162_LOCUS7868</name>
</gene>
<proteinExistence type="inferred from homology"/>
<dbReference type="RefSeq" id="XP_043174458.1">
    <property type="nucleotide sequence ID" value="XM_043318523.1"/>
</dbReference>
<dbReference type="SUPFAM" id="SSF55729">
    <property type="entry name" value="Acyl-CoA N-acyltransferases (Nat)"/>
    <property type="match status" value="1"/>
</dbReference>
<evidence type="ECO:0000256" key="1">
    <source>
        <dbReference type="ARBA" id="ARBA00009342"/>
    </source>
</evidence>
<evidence type="ECO:0000313" key="7">
    <source>
        <dbReference type="Proteomes" id="UP000676310"/>
    </source>
</evidence>
<evidence type="ECO:0000259" key="4">
    <source>
        <dbReference type="Pfam" id="PF13302"/>
    </source>
</evidence>
<dbReference type="InterPro" id="IPR000182">
    <property type="entry name" value="GNAT_dom"/>
</dbReference>
<dbReference type="PANTHER" id="PTHR13256">
    <property type="entry name" value="N-ACETYLTRANSFERASE 9"/>
    <property type="match status" value="1"/>
</dbReference>
<dbReference type="GO" id="GO:0008080">
    <property type="term" value="F:N-acetyltransferase activity"/>
    <property type="evidence" value="ECO:0007669"/>
    <property type="project" value="InterPro"/>
</dbReference>
<reference evidence="6" key="1">
    <citation type="submission" date="2021-05" db="EMBL/GenBank/DDBJ databases">
        <authorList>
            <person name="Stam R."/>
        </authorList>
    </citation>
    <scope>NUCLEOTIDE SEQUENCE</scope>
    <source>
        <strain evidence="6">CS162</strain>
    </source>
</reference>
<dbReference type="OrthoDB" id="5043642at2759"/>
<dbReference type="InterPro" id="IPR039135">
    <property type="entry name" value="NAT9-like"/>
</dbReference>
<dbReference type="Proteomes" id="UP000676310">
    <property type="component" value="Unassembled WGS sequence"/>
</dbReference>
<keyword evidence="2" id="KW-0808">Transferase</keyword>
<dbReference type="EMBL" id="CAJRGZ010000022">
    <property type="protein sequence ID" value="CAG5174793.1"/>
    <property type="molecule type" value="Genomic_DNA"/>
</dbReference>
<keyword evidence="3" id="KW-0012">Acyltransferase</keyword>
<dbReference type="PROSITE" id="PS50244">
    <property type="entry name" value="S5A_REDUCTASE"/>
    <property type="match status" value="1"/>
</dbReference>
<name>A0A8J2NB26_9PLEO</name>
<organism evidence="6 7">
    <name type="scientific">Alternaria atra</name>
    <dbReference type="NCBI Taxonomy" id="119953"/>
    <lineage>
        <taxon>Eukaryota</taxon>
        <taxon>Fungi</taxon>
        <taxon>Dikarya</taxon>
        <taxon>Ascomycota</taxon>
        <taxon>Pezizomycotina</taxon>
        <taxon>Dothideomycetes</taxon>
        <taxon>Pleosporomycetidae</taxon>
        <taxon>Pleosporales</taxon>
        <taxon>Pleosporineae</taxon>
        <taxon>Pleosporaceae</taxon>
        <taxon>Alternaria</taxon>
        <taxon>Alternaria sect. Ulocladioides</taxon>
    </lineage>
</organism>